<dbReference type="EMBL" id="CP018762">
    <property type="protein sequence ID" value="APZ34176.1"/>
    <property type="molecule type" value="Genomic_DNA"/>
</dbReference>
<evidence type="ECO:0000259" key="1">
    <source>
        <dbReference type="SMART" id="SM00470"/>
    </source>
</evidence>
<dbReference type="InterPro" id="IPR036086">
    <property type="entry name" value="ParB/Sulfiredoxin_sf"/>
</dbReference>
<proteinExistence type="predicted"/>
<dbReference type="RefSeq" id="WP_076690490.1">
    <property type="nucleotide sequence ID" value="NZ_CP018762.1"/>
</dbReference>
<protein>
    <recommendedName>
        <fullName evidence="1">ParB-like N-terminal domain-containing protein</fullName>
    </recommendedName>
</protein>
<dbReference type="GO" id="GO:0045881">
    <property type="term" value="P:positive regulation of sporulation resulting in formation of a cellular spore"/>
    <property type="evidence" value="ECO:0007669"/>
    <property type="project" value="TreeGrafter"/>
</dbReference>
<dbReference type="SUPFAM" id="SSF110849">
    <property type="entry name" value="ParB/Sulfiredoxin"/>
    <property type="match status" value="1"/>
</dbReference>
<dbReference type="PANTHER" id="PTHR33375">
    <property type="entry name" value="CHROMOSOME-PARTITIONING PROTEIN PARB-RELATED"/>
    <property type="match status" value="1"/>
</dbReference>
<dbReference type="Proteomes" id="UP000187185">
    <property type="component" value="Chromosome"/>
</dbReference>
<dbReference type="AlphaFoldDB" id="A0A1P8U7U0"/>
<dbReference type="InterPro" id="IPR003115">
    <property type="entry name" value="ParB_N"/>
</dbReference>
<dbReference type="PANTHER" id="PTHR33375:SF1">
    <property type="entry name" value="CHROMOSOME-PARTITIONING PROTEIN PARB-RELATED"/>
    <property type="match status" value="1"/>
</dbReference>
<evidence type="ECO:0000313" key="3">
    <source>
        <dbReference type="Proteomes" id="UP000187185"/>
    </source>
</evidence>
<name>A0A1P8U7U0_9MICO</name>
<organism evidence="2 3">
    <name type="scientific">Microbacterium aurum</name>
    <dbReference type="NCBI Taxonomy" id="36805"/>
    <lineage>
        <taxon>Bacteria</taxon>
        <taxon>Bacillati</taxon>
        <taxon>Actinomycetota</taxon>
        <taxon>Actinomycetes</taxon>
        <taxon>Micrococcales</taxon>
        <taxon>Microbacteriaceae</taxon>
        <taxon>Microbacterium</taxon>
    </lineage>
</organism>
<evidence type="ECO:0000313" key="2">
    <source>
        <dbReference type="EMBL" id="APZ34176.1"/>
    </source>
</evidence>
<dbReference type="STRING" id="36805.BOH66_07890"/>
<dbReference type="SMART" id="SM00470">
    <property type="entry name" value="ParB"/>
    <property type="match status" value="1"/>
</dbReference>
<keyword evidence="3" id="KW-1185">Reference proteome</keyword>
<dbReference type="OrthoDB" id="3176965at2"/>
<feature type="domain" description="ParB-like N-terminal" evidence="1">
    <location>
        <begin position="11"/>
        <end position="95"/>
    </location>
</feature>
<dbReference type="GO" id="GO:0007059">
    <property type="term" value="P:chromosome segregation"/>
    <property type="evidence" value="ECO:0007669"/>
    <property type="project" value="TreeGrafter"/>
</dbReference>
<dbReference type="InterPro" id="IPR050336">
    <property type="entry name" value="Chromosome_partition/occlusion"/>
</dbReference>
<dbReference type="Gene3D" id="3.90.1530.30">
    <property type="match status" value="1"/>
</dbReference>
<reference evidence="2 3" key="1">
    <citation type="submission" date="2016-12" db="EMBL/GenBank/DDBJ databases">
        <title>Complete genome sequence of Microbacterium aurum KACC 15219.</title>
        <authorList>
            <person name="Jung Y."/>
            <person name="Shin J.-H."/>
            <person name="Lee Y.-J."/>
            <person name="Yi H."/>
            <person name="Bahn Y.-S."/>
            <person name="Kim J.F."/>
            <person name="Lee D.-W."/>
        </authorList>
    </citation>
    <scope>NUCLEOTIDE SEQUENCE [LARGE SCALE GENOMIC DNA]</scope>
    <source>
        <strain evidence="2 3">KACC 15219</strain>
    </source>
</reference>
<dbReference type="GO" id="GO:0005694">
    <property type="term" value="C:chromosome"/>
    <property type="evidence" value="ECO:0007669"/>
    <property type="project" value="TreeGrafter"/>
</dbReference>
<gene>
    <name evidence="2" type="ORF">BOH66_07890</name>
</gene>
<dbReference type="Pfam" id="PF02195">
    <property type="entry name" value="ParB_N"/>
    <property type="match status" value="1"/>
</dbReference>
<sequence length="359" mass="39096">MSTTPGGHIELERAVDAIGVGSRHRQDYGDLAPLVESIRRNGLLQPITITLDGHLICGARRLAAIRQLGWKTVNVWVRSGVSDRLGQLLAEQDDNLLHKPLTQLEAAALYRELKALLTEGATLRQEATRFQPAGANEKNGAVNLTAPWAGFGEAAVQAAQMVTGRDSHTTMERIVRLEDLAADPDQPDAVRQRAAEEVERIRAGGKVYPAHLRMNAELSLAELDQLAADPTQPAELCEQARAEAAGVRAAERDARAVELEHLAKDALARVRAAKKTGRKPRPRLTAVEPGEVVPYPLTVFLAIWDDLAGWWTHHDPAEVGPALTDEQWARFEDTIAGTVAFADAARASRQAQRLGEHIA</sequence>
<accession>A0A1P8U7U0</accession>
<dbReference type="KEGG" id="maur:BOH66_07890"/>